<evidence type="ECO:0000256" key="1">
    <source>
        <dbReference type="SAM" id="MobiDB-lite"/>
    </source>
</evidence>
<dbReference type="Pfam" id="PF19254">
    <property type="entry name" value="DUF5901"/>
    <property type="match status" value="1"/>
</dbReference>
<organism evidence="3">
    <name type="scientific">viral metagenome</name>
    <dbReference type="NCBI Taxonomy" id="1070528"/>
    <lineage>
        <taxon>unclassified sequences</taxon>
        <taxon>metagenomes</taxon>
        <taxon>organismal metagenomes</taxon>
    </lineage>
</organism>
<dbReference type="InterPro" id="IPR045420">
    <property type="entry name" value="DUF5901"/>
</dbReference>
<proteinExistence type="predicted"/>
<protein>
    <recommendedName>
        <fullName evidence="2">DUF5901 domain-containing protein</fullName>
    </recommendedName>
</protein>
<feature type="region of interest" description="Disordered" evidence="1">
    <location>
        <begin position="517"/>
        <end position="576"/>
    </location>
</feature>
<reference evidence="3" key="1">
    <citation type="journal article" date="2020" name="Nature">
        <title>Giant virus diversity and host interactions through global metagenomics.</title>
        <authorList>
            <person name="Schulz F."/>
            <person name="Roux S."/>
            <person name="Paez-Espino D."/>
            <person name="Jungbluth S."/>
            <person name="Walsh D.A."/>
            <person name="Denef V.J."/>
            <person name="McMahon K.D."/>
            <person name="Konstantinidis K.T."/>
            <person name="Eloe-Fadrosh E.A."/>
            <person name="Kyrpides N.C."/>
            <person name="Woyke T."/>
        </authorList>
    </citation>
    <scope>NUCLEOTIDE SEQUENCE</scope>
    <source>
        <strain evidence="3">GVMAG-M-3300018416-26</strain>
    </source>
</reference>
<sequence length="576" mass="67359">MPVEDLDFLYKNSVKENLIVLIDSQKRDQYRWNEPNDFQINFTEPFKFIYGIDVLDVTIPRTMYSIETHNNNVTFKVGHGKLTDTSQYVSLSIDERDYTISEYIDELNLMLNDYNLTAEVPITKVSENRKSVLMFTNTENPPKPFVFNMKTSSMADNLGFNQVSSSKYNNMYQSIDYDLNLYASVPTDKIKYSIDFLYDEFTTEINTFMQILFHNDDKPIDDELEEIENAQIFSDVSAVLEDVGQFVSFFINGITIVNNKESLRDQPFSIYEIDLSDVKTKNERDTILELFVQTLKISANEDNMFNLHTLDTLKQYNITLLTSQNDIYKFDEHNSFTVDETKSDYTFKLIPIKNKGNVLHYIYSPKLHTVNIKYDLTFISSFQLTSTGVLKLYGERYVTIHCDNIENHLRGSMMFNDYSPGLALVNLGVQGYSQSRNDFYGVVYKEFHPIGKLNHLRFTVRRSDGLLYDFKNVNWHMLISVKYYVMKNVRKFSTSILNPNYNINFLEYQTNSQRIKDRLGNSSDNSDEYDSDDESDHDIDDVEFRDTYLTPERYLKEKMESYNSETDANSDTDSDE</sequence>
<dbReference type="EMBL" id="MN739216">
    <property type="protein sequence ID" value="QHS94112.1"/>
    <property type="molecule type" value="Genomic_DNA"/>
</dbReference>
<name>A0A6C0BQ55_9ZZZZ</name>
<evidence type="ECO:0000313" key="3">
    <source>
        <dbReference type="EMBL" id="QHS94112.1"/>
    </source>
</evidence>
<accession>A0A6C0BQ55</accession>
<evidence type="ECO:0000259" key="2">
    <source>
        <dbReference type="Pfam" id="PF19254"/>
    </source>
</evidence>
<feature type="compositionally biased region" description="Acidic residues" evidence="1">
    <location>
        <begin position="525"/>
        <end position="543"/>
    </location>
</feature>
<dbReference type="AlphaFoldDB" id="A0A6C0BQ55"/>
<feature type="domain" description="DUF5901" evidence="2">
    <location>
        <begin position="4"/>
        <end position="538"/>
    </location>
</feature>